<feature type="transmembrane region" description="Helical" evidence="6">
    <location>
        <begin position="20"/>
        <end position="42"/>
    </location>
</feature>
<accession>A0A7W0C044</accession>
<dbReference type="Proteomes" id="UP000523087">
    <property type="component" value="Unassembled WGS sequence"/>
</dbReference>
<organism evidence="8 9">
    <name type="scientific">Thermaerobacillus caldiproteolyticus</name>
    <dbReference type="NCBI Taxonomy" id="247480"/>
    <lineage>
        <taxon>Bacteria</taxon>
        <taxon>Bacillati</taxon>
        <taxon>Bacillota</taxon>
        <taxon>Bacilli</taxon>
        <taxon>Bacillales</taxon>
        <taxon>Anoxybacillaceae</taxon>
        <taxon>Thermaerobacillus</taxon>
    </lineage>
</organism>
<feature type="transmembrane region" description="Helical" evidence="6">
    <location>
        <begin position="336"/>
        <end position="356"/>
    </location>
</feature>
<evidence type="ECO:0000259" key="7">
    <source>
        <dbReference type="Pfam" id="PF12698"/>
    </source>
</evidence>
<comment type="caution">
    <text evidence="8">The sequence shown here is derived from an EMBL/GenBank/DDBJ whole genome shotgun (WGS) entry which is preliminary data.</text>
</comment>
<dbReference type="AlphaFoldDB" id="A0A7W0C044"/>
<dbReference type="Pfam" id="PF12698">
    <property type="entry name" value="ABC2_membrane_3"/>
    <property type="match status" value="1"/>
</dbReference>
<name>A0A7W0C044_9BACL</name>
<dbReference type="PANTHER" id="PTHR30294">
    <property type="entry name" value="MEMBRANE COMPONENT OF ABC TRANSPORTER YHHJ-RELATED"/>
    <property type="match status" value="1"/>
</dbReference>
<keyword evidence="3 6" id="KW-0812">Transmembrane</keyword>
<feature type="domain" description="ABC-2 type transporter transmembrane" evidence="7">
    <location>
        <begin position="19"/>
        <end position="382"/>
    </location>
</feature>
<feature type="transmembrane region" description="Helical" evidence="6">
    <location>
        <begin position="310"/>
        <end position="329"/>
    </location>
</feature>
<evidence type="ECO:0000256" key="3">
    <source>
        <dbReference type="ARBA" id="ARBA00022692"/>
    </source>
</evidence>
<feature type="transmembrane region" description="Helical" evidence="6">
    <location>
        <begin position="276"/>
        <end position="298"/>
    </location>
</feature>
<evidence type="ECO:0000313" key="8">
    <source>
        <dbReference type="EMBL" id="MBA2874794.1"/>
    </source>
</evidence>
<evidence type="ECO:0000256" key="5">
    <source>
        <dbReference type="ARBA" id="ARBA00023136"/>
    </source>
</evidence>
<dbReference type="InterPro" id="IPR013525">
    <property type="entry name" value="ABC2_TM"/>
</dbReference>
<evidence type="ECO:0000256" key="2">
    <source>
        <dbReference type="ARBA" id="ARBA00022475"/>
    </source>
</evidence>
<dbReference type="GO" id="GO:0005886">
    <property type="term" value="C:plasma membrane"/>
    <property type="evidence" value="ECO:0007669"/>
    <property type="project" value="UniProtKB-SubCell"/>
</dbReference>
<dbReference type="PANTHER" id="PTHR30294:SF29">
    <property type="entry name" value="MULTIDRUG ABC TRANSPORTER PERMEASE YBHS-RELATED"/>
    <property type="match status" value="1"/>
</dbReference>
<evidence type="ECO:0000256" key="1">
    <source>
        <dbReference type="ARBA" id="ARBA00004651"/>
    </source>
</evidence>
<proteinExistence type="predicted"/>
<keyword evidence="5 6" id="KW-0472">Membrane</keyword>
<reference evidence="8 9" key="1">
    <citation type="submission" date="2020-07" db="EMBL/GenBank/DDBJ databases">
        <title>Genomic Encyclopedia of Type Strains, Phase IV (KMG-IV): sequencing the most valuable type-strain genomes for metagenomic binning, comparative biology and taxonomic classification.</title>
        <authorList>
            <person name="Goeker M."/>
        </authorList>
    </citation>
    <scope>NUCLEOTIDE SEQUENCE [LARGE SCALE GENOMIC DNA]</scope>
    <source>
        <strain evidence="8 9">DSM 15730</strain>
    </source>
</reference>
<gene>
    <name evidence="8" type="ORF">HNR31_001565</name>
</gene>
<evidence type="ECO:0000256" key="4">
    <source>
        <dbReference type="ARBA" id="ARBA00022989"/>
    </source>
</evidence>
<dbReference type="RefSeq" id="WP_181555662.1">
    <property type="nucleotide sequence ID" value="NZ_JACDUT010000004.1"/>
</dbReference>
<dbReference type="Gene3D" id="3.40.190.10">
    <property type="entry name" value="Periplasmic binding protein-like II"/>
    <property type="match status" value="1"/>
</dbReference>
<evidence type="ECO:0000313" key="9">
    <source>
        <dbReference type="Proteomes" id="UP000523087"/>
    </source>
</evidence>
<keyword evidence="4 6" id="KW-1133">Transmembrane helix</keyword>
<dbReference type="GO" id="GO:0140359">
    <property type="term" value="F:ABC-type transporter activity"/>
    <property type="evidence" value="ECO:0007669"/>
    <property type="project" value="InterPro"/>
</dbReference>
<dbReference type="InterPro" id="IPR051449">
    <property type="entry name" value="ABC-2_transporter_component"/>
</dbReference>
<feature type="transmembrane region" description="Helical" evidence="6">
    <location>
        <begin position="362"/>
        <end position="383"/>
    </location>
</feature>
<sequence length="412" mass="46059">MNKFWIILWHTYVTKLKAKSFIITTIITSLLVFALTNLNHIIEFFNKDEKKTVGVIDQTGTLYEPLQMQLKKSGESDIRLQSFTGSEDEAKKNVQRGKWDAFLSLAYDDKQLPKATYYANTIADSDTPNKLEQSLQQVKTALATAKIGLKPEQVTQLYESVPFHKVALEKNAKTEEELNQARGLVYILLFAMYMFVLMYGGMIASEVATEKSSRVMEILISSAPPVQQMFGKIIGVALVSLTQFIVLFAIGFSSLKSSGKELLQFLGFEHIPISTFVYAVIFFLLGYFLYATLFAVLGSLVSRVEEVQPMITPVTLLVVAAFFIAMFGLNAPESSFITATSFIPFFAPMIMFLRVGMLPVPFWEIAVSLALLIVTIGLFAFFGSKIYRGGVLMYGKSTSLKDIKKAIQLTKK</sequence>
<evidence type="ECO:0000256" key="6">
    <source>
        <dbReference type="SAM" id="Phobius"/>
    </source>
</evidence>
<keyword evidence="2" id="KW-1003">Cell membrane</keyword>
<comment type="subcellular location">
    <subcellularLocation>
        <location evidence="1">Cell membrane</location>
        <topology evidence="1">Multi-pass membrane protein</topology>
    </subcellularLocation>
</comment>
<keyword evidence="9" id="KW-1185">Reference proteome</keyword>
<dbReference type="EMBL" id="JACDUT010000004">
    <property type="protein sequence ID" value="MBA2874794.1"/>
    <property type="molecule type" value="Genomic_DNA"/>
</dbReference>
<feature type="transmembrane region" description="Helical" evidence="6">
    <location>
        <begin position="233"/>
        <end position="255"/>
    </location>
</feature>
<protein>
    <submittedName>
        <fullName evidence="8">ABC-2 type transport system permease protein</fullName>
    </submittedName>
</protein>
<feature type="transmembrane region" description="Helical" evidence="6">
    <location>
        <begin position="183"/>
        <end position="204"/>
    </location>
</feature>